<gene>
    <name evidence="3" type="ORF">HG66A1_37970</name>
</gene>
<dbReference type="EMBL" id="CP036266">
    <property type="protein sequence ID" value="QDT21991.1"/>
    <property type="molecule type" value="Genomic_DNA"/>
</dbReference>
<keyword evidence="1" id="KW-1133">Transmembrane helix</keyword>
<dbReference type="OrthoDB" id="263761at2"/>
<evidence type="ECO:0000313" key="3">
    <source>
        <dbReference type="EMBL" id="QDT21991.1"/>
    </source>
</evidence>
<protein>
    <recommendedName>
        <fullName evidence="2">Putative zinc-finger domain-containing protein</fullName>
    </recommendedName>
</protein>
<dbReference type="AlphaFoldDB" id="A0A517PRJ7"/>
<organism evidence="3 4">
    <name type="scientific">Gimesia chilikensis</name>
    <dbReference type="NCBI Taxonomy" id="2605989"/>
    <lineage>
        <taxon>Bacteria</taxon>
        <taxon>Pseudomonadati</taxon>
        <taxon>Planctomycetota</taxon>
        <taxon>Planctomycetia</taxon>
        <taxon>Planctomycetales</taxon>
        <taxon>Planctomycetaceae</taxon>
        <taxon>Gimesia</taxon>
    </lineage>
</organism>
<evidence type="ECO:0000259" key="2">
    <source>
        <dbReference type="Pfam" id="PF13490"/>
    </source>
</evidence>
<sequence>MNCSEVQELLSAYYDGELADDQRDRVSAHIGTCTKCAGELTGFEKLSRMASVLSEPVPTQQIWSQINQKLDEQSICENPILKPVHNDHRLSFSVPKLFVLAATILTAVGISWFTYQSWFTHGNHDHFTVEFGHYLDEFVRDPDVAQQILLEKYENKLIDPNRAVEQVGYRPSVANGLPAEYTLESTHVIKMPCCTCVQSICKRNDGSKLAIFEHDDKETKEWFGDRPNISVYCKDKQCCLVELDKQIAASWKQGSRHITLIGVQDVAEVNEIISWLNEKKQPVLN</sequence>
<dbReference type="InterPro" id="IPR041916">
    <property type="entry name" value="Anti_sigma_zinc_sf"/>
</dbReference>
<dbReference type="InterPro" id="IPR027383">
    <property type="entry name" value="Znf_put"/>
</dbReference>
<keyword evidence="1" id="KW-0472">Membrane</keyword>
<feature type="transmembrane region" description="Helical" evidence="1">
    <location>
        <begin position="97"/>
        <end position="115"/>
    </location>
</feature>
<keyword evidence="4" id="KW-1185">Reference proteome</keyword>
<dbReference type="RefSeq" id="WP_145187138.1">
    <property type="nucleotide sequence ID" value="NZ_CP036266.1"/>
</dbReference>
<reference evidence="3 4" key="1">
    <citation type="submission" date="2019-02" db="EMBL/GenBank/DDBJ databases">
        <title>Deep-cultivation of Planctomycetes and their phenomic and genomic characterization uncovers novel biology.</title>
        <authorList>
            <person name="Wiegand S."/>
            <person name="Jogler M."/>
            <person name="Boedeker C."/>
            <person name="Pinto D."/>
            <person name="Vollmers J."/>
            <person name="Rivas-Marin E."/>
            <person name="Kohn T."/>
            <person name="Peeters S.H."/>
            <person name="Heuer A."/>
            <person name="Rast P."/>
            <person name="Oberbeckmann S."/>
            <person name="Bunk B."/>
            <person name="Jeske O."/>
            <person name="Meyerdierks A."/>
            <person name="Storesund J.E."/>
            <person name="Kallscheuer N."/>
            <person name="Luecker S."/>
            <person name="Lage O.M."/>
            <person name="Pohl T."/>
            <person name="Merkel B.J."/>
            <person name="Hornburger P."/>
            <person name="Mueller R.-W."/>
            <person name="Bruemmer F."/>
            <person name="Labrenz M."/>
            <person name="Spormann A.M."/>
            <person name="Op den Camp H."/>
            <person name="Overmann J."/>
            <person name="Amann R."/>
            <person name="Jetten M.S.M."/>
            <person name="Mascher T."/>
            <person name="Medema M.H."/>
            <person name="Devos D.P."/>
            <person name="Kaster A.-K."/>
            <person name="Ovreas L."/>
            <person name="Rohde M."/>
            <person name="Galperin M.Y."/>
            <person name="Jogler C."/>
        </authorList>
    </citation>
    <scope>NUCLEOTIDE SEQUENCE [LARGE SCALE GENOMIC DNA]</scope>
    <source>
        <strain evidence="3 4">HG66A1</strain>
    </source>
</reference>
<dbReference type="Proteomes" id="UP000320421">
    <property type="component" value="Chromosome"/>
</dbReference>
<name>A0A517PRJ7_9PLAN</name>
<dbReference type="Gene3D" id="1.10.10.1320">
    <property type="entry name" value="Anti-sigma factor, zinc-finger domain"/>
    <property type="match status" value="1"/>
</dbReference>
<feature type="domain" description="Putative zinc-finger" evidence="2">
    <location>
        <begin position="3"/>
        <end position="37"/>
    </location>
</feature>
<proteinExistence type="predicted"/>
<evidence type="ECO:0000313" key="4">
    <source>
        <dbReference type="Proteomes" id="UP000320421"/>
    </source>
</evidence>
<dbReference type="Pfam" id="PF13490">
    <property type="entry name" value="zf-HC2"/>
    <property type="match status" value="1"/>
</dbReference>
<keyword evidence="1" id="KW-0812">Transmembrane</keyword>
<accession>A0A517PRJ7</accession>
<evidence type="ECO:0000256" key="1">
    <source>
        <dbReference type="SAM" id="Phobius"/>
    </source>
</evidence>